<proteinExistence type="predicted"/>
<dbReference type="Gene3D" id="3.30.559.10">
    <property type="entry name" value="Chloramphenicol acetyltransferase-like domain"/>
    <property type="match status" value="1"/>
</dbReference>
<feature type="domain" description="Condensation" evidence="1">
    <location>
        <begin position="12"/>
        <end position="431"/>
    </location>
</feature>
<dbReference type="OrthoDB" id="9757559at2"/>
<dbReference type="SUPFAM" id="SSF52777">
    <property type="entry name" value="CoA-dependent acyltransferases"/>
    <property type="match status" value="2"/>
</dbReference>
<reference evidence="2 3" key="1">
    <citation type="submission" date="2007-06" db="EMBL/GenBank/DDBJ databases">
        <authorList>
            <person name="Shimkets L."/>
            <person name="Ferriera S."/>
            <person name="Johnson J."/>
            <person name="Kravitz S."/>
            <person name="Beeson K."/>
            <person name="Sutton G."/>
            <person name="Rogers Y.-H."/>
            <person name="Friedman R."/>
            <person name="Frazier M."/>
            <person name="Venter J.C."/>
        </authorList>
    </citation>
    <scope>NUCLEOTIDE SEQUENCE [LARGE SCALE GENOMIC DNA]</scope>
    <source>
        <strain evidence="2 3">SIR-1</strain>
    </source>
</reference>
<keyword evidence="3" id="KW-1185">Reference proteome</keyword>
<dbReference type="Proteomes" id="UP000005801">
    <property type="component" value="Unassembled WGS sequence"/>
</dbReference>
<dbReference type="Gene3D" id="3.30.559.30">
    <property type="entry name" value="Nonribosomal peptide synthetase, condensation domain"/>
    <property type="match status" value="1"/>
</dbReference>
<organism evidence="2 3">
    <name type="scientific">Plesiocystis pacifica SIR-1</name>
    <dbReference type="NCBI Taxonomy" id="391625"/>
    <lineage>
        <taxon>Bacteria</taxon>
        <taxon>Pseudomonadati</taxon>
        <taxon>Myxococcota</taxon>
        <taxon>Polyangia</taxon>
        <taxon>Nannocystales</taxon>
        <taxon>Nannocystaceae</taxon>
        <taxon>Plesiocystis</taxon>
    </lineage>
</organism>
<dbReference type="GO" id="GO:0043041">
    <property type="term" value="P:amino acid activation for nonribosomal peptide biosynthetic process"/>
    <property type="evidence" value="ECO:0007669"/>
    <property type="project" value="TreeGrafter"/>
</dbReference>
<comment type="caution">
    <text evidence="2">The sequence shown here is derived from an EMBL/GenBank/DDBJ whole genome shotgun (WGS) entry which is preliminary data.</text>
</comment>
<dbReference type="GO" id="GO:0009366">
    <property type="term" value="C:enterobactin synthetase complex"/>
    <property type="evidence" value="ECO:0007669"/>
    <property type="project" value="TreeGrafter"/>
</dbReference>
<sequence>MPVAQQAREPETFALTPGQRLLWDDLAPSGAQLNIGSLVLVPGDLDVDAFYRALAQSLAEHDAFSIRLVADPTGGVPRQRVEPTKPLLQLVDLSAALDPTAAAHARARQLMAAPLDSFGPVLYRSQLLDLGADGCAWLFVANHLAADGWSLALFVDHVLRRYAADIEGEPCEPKIASFVEWAREGKATNAARLADKAAYWDARLDANSEALLPPPAVPSPTARSLTTPIPSPLHARMAAYCTEHRASPQVLIQAALGVALSQAQARTGWTLLLTSSNRRGAKLRRMSGQHAGVHPFRWDFDADQTMAELLTQVRQAMLQDYRQLPFQPNAGDRSAAVEFGVRFNSYPFEFLLSELEGRPLTILPLRSEAPIGPLEVIYVDLGPARERTVSFNYDPRALSGAEVEAIQTAIFQLIEAVLDSPEHPIPQLDVTYPRALGQAQQLALAAD</sequence>
<dbReference type="eggNOG" id="COG1020">
    <property type="taxonomic scope" value="Bacteria"/>
</dbReference>
<dbReference type="GO" id="GO:0009239">
    <property type="term" value="P:enterobactin biosynthetic process"/>
    <property type="evidence" value="ECO:0007669"/>
    <property type="project" value="TreeGrafter"/>
</dbReference>
<dbReference type="GO" id="GO:0005829">
    <property type="term" value="C:cytosol"/>
    <property type="evidence" value="ECO:0007669"/>
    <property type="project" value="TreeGrafter"/>
</dbReference>
<dbReference type="RefSeq" id="WP_006971780.1">
    <property type="nucleotide sequence ID" value="NZ_ABCS01000023.1"/>
</dbReference>
<dbReference type="InterPro" id="IPR023213">
    <property type="entry name" value="CAT-like_dom_sf"/>
</dbReference>
<dbReference type="InterPro" id="IPR001242">
    <property type="entry name" value="Condensation_dom"/>
</dbReference>
<dbReference type="EMBL" id="ABCS01000023">
    <property type="protein sequence ID" value="EDM79073.1"/>
    <property type="molecule type" value="Genomic_DNA"/>
</dbReference>
<accession>A6G4Y1</accession>
<dbReference type="PANTHER" id="PTHR45527">
    <property type="entry name" value="NONRIBOSOMAL PEPTIDE SYNTHETASE"/>
    <property type="match status" value="1"/>
</dbReference>
<protein>
    <submittedName>
        <fullName evidence="2">Putative non-ribosomal peptide synthetase</fullName>
    </submittedName>
</protein>
<evidence type="ECO:0000313" key="2">
    <source>
        <dbReference type="EMBL" id="EDM79073.1"/>
    </source>
</evidence>
<dbReference type="GO" id="GO:0031177">
    <property type="term" value="F:phosphopantetheine binding"/>
    <property type="evidence" value="ECO:0007669"/>
    <property type="project" value="TreeGrafter"/>
</dbReference>
<name>A6G4Y1_9BACT</name>
<dbReference type="STRING" id="391625.PPSIR1_10735"/>
<evidence type="ECO:0000313" key="3">
    <source>
        <dbReference type="Proteomes" id="UP000005801"/>
    </source>
</evidence>
<dbReference type="GO" id="GO:0047527">
    <property type="term" value="F:2,3-dihydroxybenzoate-serine ligase activity"/>
    <property type="evidence" value="ECO:0007669"/>
    <property type="project" value="TreeGrafter"/>
</dbReference>
<dbReference type="AlphaFoldDB" id="A6G4Y1"/>
<dbReference type="Pfam" id="PF00668">
    <property type="entry name" value="Condensation"/>
    <property type="match status" value="1"/>
</dbReference>
<evidence type="ECO:0000259" key="1">
    <source>
        <dbReference type="Pfam" id="PF00668"/>
    </source>
</evidence>
<gene>
    <name evidence="2" type="ORF">PPSIR1_10735</name>
</gene>
<dbReference type="PANTHER" id="PTHR45527:SF1">
    <property type="entry name" value="FATTY ACID SYNTHASE"/>
    <property type="match status" value="1"/>
</dbReference>